<evidence type="ECO:0000256" key="1">
    <source>
        <dbReference type="SAM" id="Phobius"/>
    </source>
</evidence>
<reference evidence="2 3" key="1">
    <citation type="submission" date="2024-04" db="EMBL/GenBank/DDBJ databases">
        <title>Novel genus in family Flammeovirgaceae.</title>
        <authorList>
            <person name="Nguyen T.H."/>
            <person name="Vuong T.Q."/>
            <person name="Le H."/>
            <person name="Kim S.-G."/>
        </authorList>
    </citation>
    <scope>NUCLEOTIDE SEQUENCE [LARGE SCALE GENOMIC DNA]</scope>
    <source>
        <strain evidence="2 3">JCM 23209</strain>
    </source>
</reference>
<comment type="caution">
    <text evidence="2">The sequence shown here is derived from an EMBL/GenBank/DDBJ whole genome shotgun (WGS) entry which is preliminary data.</text>
</comment>
<keyword evidence="3" id="KW-1185">Reference proteome</keyword>
<dbReference type="RefSeq" id="WP_346820677.1">
    <property type="nucleotide sequence ID" value="NZ_JBDKWZ010000004.1"/>
</dbReference>
<evidence type="ECO:0000313" key="3">
    <source>
        <dbReference type="Proteomes" id="UP001403385"/>
    </source>
</evidence>
<dbReference type="Pfam" id="PF14014">
    <property type="entry name" value="DUF4230"/>
    <property type="match status" value="1"/>
</dbReference>
<organism evidence="2 3">
    <name type="scientific">Rapidithrix thailandica</name>
    <dbReference type="NCBI Taxonomy" id="413964"/>
    <lineage>
        <taxon>Bacteria</taxon>
        <taxon>Pseudomonadati</taxon>
        <taxon>Bacteroidota</taxon>
        <taxon>Cytophagia</taxon>
        <taxon>Cytophagales</taxon>
        <taxon>Flammeovirgaceae</taxon>
        <taxon>Rapidithrix</taxon>
    </lineage>
</organism>
<feature type="transmembrane region" description="Helical" evidence="1">
    <location>
        <begin position="6"/>
        <end position="24"/>
    </location>
</feature>
<protein>
    <submittedName>
        <fullName evidence="2">DUF4230 domain-containing protein</fullName>
    </submittedName>
</protein>
<dbReference type="AlphaFoldDB" id="A0AAW9SAZ6"/>
<sequence>MNQLRIFAGVGILLILLLSGYIFFLHWQQPLPSKVSEQEIGKTFVQKVEHLGQLELVRYKISDVMEFTQENHFFTDNKILMVIQGEAIACIDLQQITLEDIHSQGDSLWLRLPAPQICHYKLNQQDCKVYDLNQWKLFDKSELVDEAYKRAESKVMELALQSDCLQVARQNAERLLVPLFEKLSDKHVILQFDMNSPSSLAL</sequence>
<proteinExistence type="predicted"/>
<evidence type="ECO:0000313" key="2">
    <source>
        <dbReference type="EMBL" id="MEN7547896.1"/>
    </source>
</evidence>
<keyword evidence="1" id="KW-0812">Transmembrane</keyword>
<keyword evidence="1" id="KW-0472">Membrane</keyword>
<dbReference type="Proteomes" id="UP001403385">
    <property type="component" value="Unassembled WGS sequence"/>
</dbReference>
<keyword evidence="1" id="KW-1133">Transmembrane helix</keyword>
<dbReference type="InterPro" id="IPR025324">
    <property type="entry name" value="DUF4230"/>
</dbReference>
<gene>
    <name evidence="2" type="ORF">AAG747_08250</name>
</gene>
<dbReference type="EMBL" id="JBDKWZ010000004">
    <property type="protein sequence ID" value="MEN7547896.1"/>
    <property type="molecule type" value="Genomic_DNA"/>
</dbReference>
<accession>A0AAW9SAZ6</accession>
<name>A0AAW9SAZ6_9BACT</name>